<evidence type="ECO:0000313" key="7">
    <source>
        <dbReference type="Proteomes" id="UP001524586"/>
    </source>
</evidence>
<protein>
    <submittedName>
        <fullName evidence="6">Efflux RND transporter periplasmic adaptor subunit</fullName>
    </submittedName>
</protein>
<evidence type="ECO:0000259" key="4">
    <source>
        <dbReference type="Pfam" id="PF25973"/>
    </source>
</evidence>
<comment type="similarity">
    <text evidence="1">Belongs to the membrane fusion protein (MFP) (TC 8.A.1) family.</text>
</comment>
<evidence type="ECO:0000256" key="3">
    <source>
        <dbReference type="SAM" id="SignalP"/>
    </source>
</evidence>
<dbReference type="InterPro" id="IPR051909">
    <property type="entry name" value="MFP_Cation_Efflux"/>
</dbReference>
<dbReference type="PANTHER" id="PTHR30097">
    <property type="entry name" value="CATION EFFLUX SYSTEM PROTEIN CUSB"/>
    <property type="match status" value="1"/>
</dbReference>
<dbReference type="InterPro" id="IPR006143">
    <property type="entry name" value="RND_pump_MFP"/>
</dbReference>
<feature type="domain" description="CzcB-like C-terminal circularly permuted SH3-like" evidence="5">
    <location>
        <begin position="294"/>
        <end position="353"/>
    </location>
</feature>
<feature type="domain" description="CzcB-like barrel-sandwich hybrid" evidence="4">
    <location>
        <begin position="66"/>
        <end position="212"/>
    </location>
</feature>
<comment type="caution">
    <text evidence="6">The sequence shown here is derived from an EMBL/GenBank/DDBJ whole genome shotgun (WGS) entry which is preliminary data.</text>
</comment>
<evidence type="ECO:0000313" key="6">
    <source>
        <dbReference type="EMBL" id="MCQ8128625.1"/>
    </source>
</evidence>
<dbReference type="RefSeq" id="WP_256615018.1">
    <property type="nucleotide sequence ID" value="NZ_JANIBK010000037.1"/>
</dbReference>
<dbReference type="Gene3D" id="2.40.50.100">
    <property type="match status" value="1"/>
</dbReference>
<name>A0ABT1U459_9GAMM</name>
<sequence length="363" mass="39537">MRSIIFSLLIGCACGAFAEEMQIRMSAEQIDNLAIEVGSLEPSRHLSVFYAPARVAVPVNRELLLTASQPGLLTQLQANLGDKVQKGQVLAQMHSPELVALQQQYLTARSNLQLASLEQQRDKTLLAEGVIAERRWQETQAMHNSKAALADEAKQLLLMAGMTAPDISALDKTRKLDSLLNLRAPISGVVLERLATLGSRLDIQAPIYRIGDLSELWLEINIPQERMDSVHIGDWVEDETGRVRAKITLLGQSVNRENQTLLARAAVQGGADNLRVGQHLSVQIKQAGQQTGFKVPNAAIAQNSGRSYVFVRNAEGFTVTEVDVLGRQDAESLISGPLKGQERIAVRGAVALKANWLGMGGDE</sequence>
<accession>A0ABT1U459</accession>
<keyword evidence="7" id="KW-1185">Reference proteome</keyword>
<dbReference type="InterPro" id="IPR058647">
    <property type="entry name" value="BSH_CzcB-like"/>
</dbReference>
<organism evidence="6 7">
    <name type="scientific">Methylomonas rivi</name>
    <dbReference type="NCBI Taxonomy" id="2952226"/>
    <lineage>
        <taxon>Bacteria</taxon>
        <taxon>Pseudomonadati</taxon>
        <taxon>Pseudomonadota</taxon>
        <taxon>Gammaproteobacteria</taxon>
        <taxon>Methylococcales</taxon>
        <taxon>Methylococcaceae</taxon>
        <taxon>Methylomonas</taxon>
    </lineage>
</organism>
<keyword evidence="2" id="KW-0813">Transport</keyword>
<dbReference type="EMBL" id="JANIBK010000037">
    <property type="protein sequence ID" value="MCQ8128625.1"/>
    <property type="molecule type" value="Genomic_DNA"/>
</dbReference>
<dbReference type="Gene3D" id="2.40.420.20">
    <property type="match status" value="1"/>
</dbReference>
<dbReference type="NCBIfam" id="TIGR01730">
    <property type="entry name" value="RND_mfp"/>
    <property type="match status" value="1"/>
</dbReference>
<dbReference type="Gene3D" id="2.40.30.170">
    <property type="match status" value="1"/>
</dbReference>
<feature type="signal peptide" evidence="3">
    <location>
        <begin position="1"/>
        <end position="18"/>
    </location>
</feature>
<dbReference type="Pfam" id="PF25973">
    <property type="entry name" value="BSH_CzcB"/>
    <property type="match status" value="1"/>
</dbReference>
<feature type="chain" id="PRO_5045803174" evidence="3">
    <location>
        <begin position="19"/>
        <end position="363"/>
    </location>
</feature>
<reference evidence="6 7" key="1">
    <citation type="submission" date="2022-07" db="EMBL/GenBank/DDBJ databases">
        <title>Methylomonas rivi sp. nov., Methylomonas rosea sp. nov., Methylomonas aureus sp. nov. and Methylomonas subterranea sp. nov., four novel methanotrophs isolated from a freshwater creek and the deep terrestrial subsurface.</title>
        <authorList>
            <person name="Abin C."/>
            <person name="Sankaranarayanan K."/>
            <person name="Garner C."/>
            <person name="Sindelar R."/>
            <person name="Kotary K."/>
            <person name="Garner R."/>
            <person name="Barclay S."/>
            <person name="Lawson P."/>
            <person name="Krumholz L."/>
        </authorList>
    </citation>
    <scope>NUCLEOTIDE SEQUENCE [LARGE SCALE GENOMIC DNA]</scope>
    <source>
        <strain evidence="6 7">WSC-6</strain>
    </source>
</reference>
<keyword evidence="3" id="KW-0732">Signal</keyword>
<evidence type="ECO:0000256" key="2">
    <source>
        <dbReference type="ARBA" id="ARBA00022448"/>
    </source>
</evidence>
<dbReference type="InterPro" id="IPR058649">
    <property type="entry name" value="CzcB_C"/>
</dbReference>
<dbReference type="PANTHER" id="PTHR30097:SF4">
    <property type="entry name" value="SLR6042 PROTEIN"/>
    <property type="match status" value="1"/>
</dbReference>
<proteinExistence type="inferred from homology"/>
<dbReference type="Pfam" id="PF25975">
    <property type="entry name" value="CzcB_C"/>
    <property type="match status" value="1"/>
</dbReference>
<dbReference type="SUPFAM" id="SSF111369">
    <property type="entry name" value="HlyD-like secretion proteins"/>
    <property type="match status" value="1"/>
</dbReference>
<dbReference type="Proteomes" id="UP001524586">
    <property type="component" value="Unassembled WGS sequence"/>
</dbReference>
<gene>
    <name evidence="6" type="ORF">NP596_09150</name>
</gene>
<evidence type="ECO:0000259" key="5">
    <source>
        <dbReference type="Pfam" id="PF25975"/>
    </source>
</evidence>
<evidence type="ECO:0000256" key="1">
    <source>
        <dbReference type="ARBA" id="ARBA00009477"/>
    </source>
</evidence>
<dbReference type="Gene3D" id="1.10.287.470">
    <property type="entry name" value="Helix hairpin bin"/>
    <property type="match status" value="1"/>
</dbReference>